<dbReference type="CDD" id="cd07207">
    <property type="entry name" value="Pat_ExoU_VipD_like"/>
    <property type="match status" value="1"/>
</dbReference>
<dbReference type="GO" id="GO:0006629">
    <property type="term" value="P:lipid metabolic process"/>
    <property type="evidence" value="ECO:0007669"/>
    <property type="project" value="UniProtKB-KW"/>
</dbReference>
<gene>
    <name evidence="5" type="primary">LOC115217281</name>
</gene>
<keyword evidence="1" id="KW-0443">Lipid metabolism</keyword>
<dbReference type="InterPro" id="IPR052580">
    <property type="entry name" value="Lipid_Hydrolase"/>
</dbReference>
<evidence type="ECO:0000259" key="3">
    <source>
        <dbReference type="PROSITE" id="PS51635"/>
    </source>
</evidence>
<accession>A0A7E6F550</accession>
<feature type="domain" description="PNPLA" evidence="3">
    <location>
        <begin position="49"/>
        <end position="244"/>
    </location>
</feature>
<dbReference type="InterPro" id="IPR002641">
    <property type="entry name" value="PNPLA_dom"/>
</dbReference>
<feature type="short sequence motif" description="DGA/G" evidence="2">
    <location>
        <begin position="231"/>
        <end position="233"/>
    </location>
</feature>
<dbReference type="PANTHER" id="PTHR46394">
    <property type="entry name" value="ANNEXIN"/>
    <property type="match status" value="1"/>
</dbReference>
<evidence type="ECO:0000313" key="5">
    <source>
        <dbReference type="RefSeq" id="XP_036362896.1"/>
    </source>
</evidence>
<sequence>MVCKIAKPSSMGLSLSCNASAPRDIGSEASPGLLPVTDLIGKRYPFTNLVFEGCGVKGYAFVGTLKFLPFTIQQVLEKVGILYNIKRFAGMGSGAIVACLLAIGYDANSVQSLLDMHLQSLTVDLQYTPNVSHEEALGWKDGRRFHDWLGEILTHRFQDADISFQQLYDKIGHELCIPVMNLNQNKMEYFHPKTTPDFVIRRAVSLAMSIPGIYRPRKLSLSESSGDFYMDGGIICNYPIHCFDGWWLSMEPGDRFLRKCQPSVNLSSLELDCFFGFNHMSLGIMTFDDYHNDEIYDIMKRRLDQTGGVVPLPATELSMKWKEARDKLQQMQLMCTGFEEAYEKLRHILETLKGTDNLVSIVNLVGEVTKGNNFSTAEINVLFGVGNNARECYELLRAYANSDDRMPAFKVVSFVERRHWQSFYDYSQITPKFAVNNLSSFWGAVNSVSNEKNKAVTKTDLFRTVGIYTGHVTNNDDSLHEADAAYLYQHGWNCAVAFLRDINLMSMPSTSGVKSLLSSSSDTS</sequence>
<dbReference type="PANTHER" id="PTHR46394:SF1">
    <property type="entry name" value="PNPLA DOMAIN-CONTAINING PROTEIN"/>
    <property type="match status" value="1"/>
</dbReference>
<dbReference type="Proteomes" id="UP000515154">
    <property type="component" value="Linkage group LG11"/>
</dbReference>
<evidence type="ECO:0000313" key="4">
    <source>
        <dbReference type="Proteomes" id="UP000515154"/>
    </source>
</evidence>
<name>A0A7E6F550_9MOLL</name>
<dbReference type="SUPFAM" id="SSF52151">
    <property type="entry name" value="FabD/lysophospholipase-like"/>
    <property type="match status" value="1"/>
</dbReference>
<dbReference type="PROSITE" id="PS51635">
    <property type="entry name" value="PNPLA"/>
    <property type="match status" value="1"/>
</dbReference>
<reference evidence="5" key="1">
    <citation type="submission" date="2025-08" db="UniProtKB">
        <authorList>
            <consortium name="RefSeq"/>
        </authorList>
    </citation>
    <scope>IDENTIFICATION</scope>
</reference>
<organism evidence="4 5">
    <name type="scientific">Octopus sinensis</name>
    <name type="common">East Asian common octopus</name>
    <dbReference type="NCBI Taxonomy" id="2607531"/>
    <lineage>
        <taxon>Eukaryota</taxon>
        <taxon>Metazoa</taxon>
        <taxon>Spiralia</taxon>
        <taxon>Lophotrochozoa</taxon>
        <taxon>Mollusca</taxon>
        <taxon>Cephalopoda</taxon>
        <taxon>Coleoidea</taxon>
        <taxon>Octopodiformes</taxon>
        <taxon>Octopoda</taxon>
        <taxon>Incirrata</taxon>
        <taxon>Octopodidae</taxon>
        <taxon>Octopus</taxon>
    </lineage>
</organism>
<dbReference type="Pfam" id="PF01734">
    <property type="entry name" value="Patatin"/>
    <property type="match status" value="1"/>
</dbReference>
<comment type="caution">
    <text evidence="2">Lacks conserved residue(s) required for the propagation of feature annotation.</text>
</comment>
<protein>
    <submittedName>
        <fullName evidence="5">Uncharacterized protein LOC115217281 isoform X1</fullName>
    </submittedName>
</protein>
<dbReference type="RefSeq" id="XP_036362896.1">
    <property type="nucleotide sequence ID" value="XM_036507003.1"/>
</dbReference>
<feature type="short sequence motif" description="GXGXXG" evidence="2">
    <location>
        <begin position="53"/>
        <end position="58"/>
    </location>
</feature>
<evidence type="ECO:0000256" key="2">
    <source>
        <dbReference type="PROSITE-ProRule" id="PRU01161"/>
    </source>
</evidence>
<keyword evidence="4" id="KW-1185">Reference proteome</keyword>
<proteinExistence type="predicted"/>
<dbReference type="InterPro" id="IPR016035">
    <property type="entry name" value="Acyl_Trfase/lysoPLipase"/>
</dbReference>
<dbReference type="AlphaFoldDB" id="A0A7E6F550"/>
<dbReference type="Gene3D" id="3.40.1090.10">
    <property type="entry name" value="Cytosolic phospholipase A2 catalytic domain"/>
    <property type="match status" value="1"/>
</dbReference>
<evidence type="ECO:0000256" key="1">
    <source>
        <dbReference type="ARBA" id="ARBA00023098"/>
    </source>
</evidence>